<dbReference type="OrthoDB" id="9805696at2"/>
<dbReference type="Pfam" id="PF00271">
    <property type="entry name" value="Helicase_C"/>
    <property type="match status" value="1"/>
</dbReference>
<dbReference type="GO" id="GO:0005524">
    <property type="term" value="F:ATP binding"/>
    <property type="evidence" value="ECO:0007669"/>
    <property type="project" value="UniProtKB-KW"/>
</dbReference>
<dbReference type="Proteomes" id="UP000308054">
    <property type="component" value="Unassembled WGS sequence"/>
</dbReference>
<dbReference type="PROSITE" id="PS51194">
    <property type="entry name" value="HELICASE_CTER"/>
    <property type="match status" value="1"/>
</dbReference>
<dbReference type="GO" id="GO:0003676">
    <property type="term" value="F:nucleic acid binding"/>
    <property type="evidence" value="ECO:0007669"/>
    <property type="project" value="InterPro"/>
</dbReference>
<feature type="region of interest" description="Disordered" evidence="7">
    <location>
        <begin position="536"/>
        <end position="667"/>
    </location>
</feature>
<protein>
    <submittedName>
        <fullName evidence="10">DEAD/DEAH box helicase</fullName>
    </submittedName>
</protein>
<evidence type="ECO:0000313" key="11">
    <source>
        <dbReference type="Proteomes" id="UP000308054"/>
    </source>
</evidence>
<dbReference type="InterPro" id="IPR011545">
    <property type="entry name" value="DEAD/DEAH_box_helicase_dom"/>
</dbReference>
<dbReference type="CDD" id="cd00268">
    <property type="entry name" value="DEADc"/>
    <property type="match status" value="1"/>
</dbReference>
<dbReference type="AlphaFoldDB" id="A0A4S2H4J2"/>
<feature type="compositionally biased region" description="Basic and acidic residues" evidence="7">
    <location>
        <begin position="546"/>
        <end position="585"/>
    </location>
</feature>
<reference evidence="10 11" key="1">
    <citation type="journal article" date="2017" name="Int. J. Syst. Evol. Microbiol.">
        <title>Marinicauda algicola sp. nov., isolated from a marine red alga Rhodosorus marinus.</title>
        <authorList>
            <person name="Jeong S.E."/>
            <person name="Jeon S.H."/>
            <person name="Chun B.H."/>
            <person name="Kim D.W."/>
            <person name="Jeon C.O."/>
        </authorList>
    </citation>
    <scope>NUCLEOTIDE SEQUENCE [LARGE SCALE GENOMIC DNA]</scope>
    <source>
        <strain evidence="10 11">JCM 31718</strain>
    </source>
</reference>
<dbReference type="SMART" id="SM00490">
    <property type="entry name" value="HELICc"/>
    <property type="match status" value="1"/>
</dbReference>
<dbReference type="GO" id="GO:0003724">
    <property type="term" value="F:RNA helicase activity"/>
    <property type="evidence" value="ECO:0007669"/>
    <property type="project" value="TreeGrafter"/>
</dbReference>
<dbReference type="InterPro" id="IPR014001">
    <property type="entry name" value="Helicase_ATP-bd"/>
</dbReference>
<comment type="similarity">
    <text evidence="5 6">Belongs to the DEAD box helicase family.</text>
</comment>
<keyword evidence="2 6" id="KW-0378">Hydrolase</keyword>
<dbReference type="InterPro" id="IPR050079">
    <property type="entry name" value="DEAD_box_RNA_helicase"/>
</dbReference>
<keyword evidence="1 6" id="KW-0547">Nucleotide-binding</keyword>
<organism evidence="10 11">
    <name type="scientific">Marinicauda algicola</name>
    <dbReference type="NCBI Taxonomy" id="2029849"/>
    <lineage>
        <taxon>Bacteria</taxon>
        <taxon>Pseudomonadati</taxon>
        <taxon>Pseudomonadota</taxon>
        <taxon>Alphaproteobacteria</taxon>
        <taxon>Maricaulales</taxon>
        <taxon>Maricaulaceae</taxon>
        <taxon>Marinicauda</taxon>
    </lineage>
</organism>
<keyword evidence="3 6" id="KW-0347">Helicase</keyword>
<evidence type="ECO:0000256" key="6">
    <source>
        <dbReference type="RuleBase" id="RU000492"/>
    </source>
</evidence>
<keyword evidence="11" id="KW-1185">Reference proteome</keyword>
<dbReference type="InterPro" id="IPR000629">
    <property type="entry name" value="RNA-helicase_DEAD-box_CS"/>
</dbReference>
<dbReference type="CDD" id="cd18787">
    <property type="entry name" value="SF2_C_DEAD"/>
    <property type="match status" value="1"/>
</dbReference>
<dbReference type="InterPro" id="IPR044742">
    <property type="entry name" value="DEAD/DEAH_RhlB"/>
</dbReference>
<evidence type="ECO:0000256" key="1">
    <source>
        <dbReference type="ARBA" id="ARBA00022741"/>
    </source>
</evidence>
<dbReference type="InterPro" id="IPR001650">
    <property type="entry name" value="Helicase_C-like"/>
</dbReference>
<evidence type="ECO:0000256" key="4">
    <source>
        <dbReference type="ARBA" id="ARBA00022840"/>
    </source>
</evidence>
<accession>A0A4S2H4J2</accession>
<dbReference type="GO" id="GO:0005829">
    <property type="term" value="C:cytosol"/>
    <property type="evidence" value="ECO:0007669"/>
    <property type="project" value="TreeGrafter"/>
</dbReference>
<dbReference type="SMART" id="SM00487">
    <property type="entry name" value="DEXDc"/>
    <property type="match status" value="1"/>
</dbReference>
<dbReference type="RefSeq" id="WP_135994952.1">
    <property type="nucleotide sequence ID" value="NZ_CP071057.1"/>
</dbReference>
<evidence type="ECO:0000256" key="3">
    <source>
        <dbReference type="ARBA" id="ARBA00022806"/>
    </source>
</evidence>
<dbReference type="PANTHER" id="PTHR47959">
    <property type="entry name" value="ATP-DEPENDENT RNA HELICASE RHLE-RELATED"/>
    <property type="match status" value="1"/>
</dbReference>
<dbReference type="PANTHER" id="PTHR47959:SF1">
    <property type="entry name" value="ATP-DEPENDENT RNA HELICASE DBPA"/>
    <property type="match status" value="1"/>
</dbReference>
<dbReference type="GO" id="GO:0016787">
    <property type="term" value="F:hydrolase activity"/>
    <property type="evidence" value="ECO:0007669"/>
    <property type="project" value="UniProtKB-KW"/>
</dbReference>
<feature type="domain" description="Helicase ATP-binding" evidence="8">
    <location>
        <begin position="31"/>
        <end position="207"/>
    </location>
</feature>
<evidence type="ECO:0000256" key="7">
    <source>
        <dbReference type="SAM" id="MobiDB-lite"/>
    </source>
</evidence>
<evidence type="ECO:0000259" key="9">
    <source>
        <dbReference type="PROSITE" id="PS51194"/>
    </source>
</evidence>
<name>A0A4S2H4J2_9PROT</name>
<feature type="compositionally biased region" description="Basic and acidic residues" evidence="7">
    <location>
        <begin position="594"/>
        <end position="626"/>
    </location>
</feature>
<dbReference type="InterPro" id="IPR027417">
    <property type="entry name" value="P-loop_NTPase"/>
</dbReference>
<dbReference type="CDD" id="cd12252">
    <property type="entry name" value="RRM_DbpA"/>
    <property type="match status" value="1"/>
</dbReference>
<dbReference type="Gene3D" id="3.40.50.300">
    <property type="entry name" value="P-loop containing nucleotide triphosphate hydrolases"/>
    <property type="match status" value="2"/>
</dbReference>
<proteinExistence type="inferred from homology"/>
<dbReference type="Pfam" id="PF00270">
    <property type="entry name" value="DEAD"/>
    <property type="match status" value="1"/>
</dbReference>
<gene>
    <name evidence="10" type="ORF">E5163_04865</name>
</gene>
<dbReference type="SUPFAM" id="SSF52540">
    <property type="entry name" value="P-loop containing nucleoside triphosphate hydrolases"/>
    <property type="match status" value="1"/>
</dbReference>
<feature type="compositionally biased region" description="Basic and acidic residues" evidence="7">
    <location>
        <begin position="443"/>
        <end position="453"/>
    </location>
</feature>
<dbReference type="PROSITE" id="PS51192">
    <property type="entry name" value="HELICASE_ATP_BIND_1"/>
    <property type="match status" value="1"/>
</dbReference>
<evidence type="ECO:0000313" key="10">
    <source>
        <dbReference type="EMBL" id="TGY90453.1"/>
    </source>
</evidence>
<evidence type="ECO:0000256" key="5">
    <source>
        <dbReference type="ARBA" id="ARBA00038437"/>
    </source>
</evidence>
<dbReference type="PROSITE" id="PS00039">
    <property type="entry name" value="DEAD_ATP_HELICASE"/>
    <property type="match status" value="1"/>
</dbReference>
<sequence>MTLTSTMPAALSRALENKGYSALTEVQEGVLAPEAAGRDLLVSAQTGSGKTVAFGLAIAGTLLGERERFEEAGLPLALIVAPTRELALQVQRELDWLYAEAGGRIASCVGGMDPRAERRALERGAHIVVGTPGRLRDHIERGALDMGELRAVVLDEADEMLDFGFREDLEFILDAAPAGRRTLLFSATVPHAISEIARRYQRDALRLSTVSERGQHADIAYQAFAIAPPDKENAIINLLRYHEAERALVFCATREAVNRLASRFGNRGFAAVALSGELSQSERTHALQALRDGRARVCIATDVAARGIDLPGLELVIHADLPTNSDVLKHRSGRTGRAGRKGVSALLVPFPQRSKATRLLKGAGLTAQWAEMPGPDEIAQKDRERLFADPAFTAEHSEERLELARALVERFGAEALAAALLARREEERPAPEDLIAPGPAAYEPREKRDRAPREDFGEGVWFRVNAGHKQRAEPRWLLPLICRLGHVTRREVGQIEIGQGESRFEIRADAAAKFKENLAASGGGEKSVRITAEGGEAAPLASAPAPRERSERSEGKSGERAERRPREDRAERPRFEKAPRPDRKAGGAGYKPRTSREEGEDRPVRKGPKPDRKAGASAYKPREAGSHKPSGKPAGKPGAKREWPPQSGSIRASGGESLKRVKRKPKG</sequence>
<evidence type="ECO:0000256" key="2">
    <source>
        <dbReference type="ARBA" id="ARBA00022801"/>
    </source>
</evidence>
<dbReference type="Gene3D" id="3.30.70.330">
    <property type="match status" value="1"/>
</dbReference>
<dbReference type="InterPro" id="IPR012677">
    <property type="entry name" value="Nucleotide-bd_a/b_plait_sf"/>
</dbReference>
<dbReference type="InterPro" id="IPR005580">
    <property type="entry name" value="DbpA/CsdA_RNA-bd_dom"/>
</dbReference>
<dbReference type="Pfam" id="PF03880">
    <property type="entry name" value="DbpA"/>
    <property type="match status" value="1"/>
</dbReference>
<evidence type="ECO:0000259" key="8">
    <source>
        <dbReference type="PROSITE" id="PS51192"/>
    </source>
</evidence>
<keyword evidence="4 6" id="KW-0067">ATP-binding</keyword>
<dbReference type="EMBL" id="SRXW01000001">
    <property type="protein sequence ID" value="TGY90453.1"/>
    <property type="molecule type" value="Genomic_DNA"/>
</dbReference>
<feature type="region of interest" description="Disordered" evidence="7">
    <location>
        <begin position="427"/>
        <end position="453"/>
    </location>
</feature>
<feature type="domain" description="Helicase C-terminal" evidence="9">
    <location>
        <begin position="234"/>
        <end position="386"/>
    </location>
</feature>
<comment type="caution">
    <text evidence="10">The sequence shown here is derived from an EMBL/GenBank/DDBJ whole genome shotgun (WGS) entry which is preliminary data.</text>
</comment>